<proteinExistence type="predicted"/>
<reference evidence="1" key="1">
    <citation type="journal article" date="2014" name="Front. Microbiol.">
        <title>High frequency of phylogenetically diverse reductive dehalogenase-homologous genes in deep subseafloor sedimentary metagenomes.</title>
        <authorList>
            <person name="Kawai M."/>
            <person name="Futagami T."/>
            <person name="Toyoda A."/>
            <person name="Takaki Y."/>
            <person name="Nishi S."/>
            <person name="Hori S."/>
            <person name="Arai W."/>
            <person name="Tsubouchi T."/>
            <person name="Morono Y."/>
            <person name="Uchiyama I."/>
            <person name="Ito T."/>
            <person name="Fujiyama A."/>
            <person name="Inagaki F."/>
            <person name="Takami H."/>
        </authorList>
    </citation>
    <scope>NUCLEOTIDE SEQUENCE</scope>
    <source>
        <strain evidence="1">Expedition CK06-06</strain>
    </source>
</reference>
<name>X1LF78_9ZZZZ</name>
<protein>
    <recommendedName>
        <fullName evidence="2">GIY-YIG domain-containing protein</fullName>
    </recommendedName>
</protein>
<sequence length="105" mass="12334">FIIKDLTFKEAKFSPDPDVNRGGVYIWFSNNRVYKVGRSLGNSRKRAFEHIRDNTGGKMAAFKNNPGARLILYNIKNKGNFHWVIALEYFFEWRLKPVIQVKRRG</sequence>
<gene>
    <name evidence="1" type="ORF">S03H2_69920</name>
</gene>
<dbReference type="AlphaFoldDB" id="X1LF78"/>
<evidence type="ECO:0008006" key="2">
    <source>
        <dbReference type="Google" id="ProtNLM"/>
    </source>
</evidence>
<comment type="caution">
    <text evidence="1">The sequence shown here is derived from an EMBL/GenBank/DDBJ whole genome shotgun (WGS) entry which is preliminary data.</text>
</comment>
<feature type="non-terminal residue" evidence="1">
    <location>
        <position position="1"/>
    </location>
</feature>
<organism evidence="1">
    <name type="scientific">marine sediment metagenome</name>
    <dbReference type="NCBI Taxonomy" id="412755"/>
    <lineage>
        <taxon>unclassified sequences</taxon>
        <taxon>metagenomes</taxon>
        <taxon>ecological metagenomes</taxon>
    </lineage>
</organism>
<dbReference type="EMBL" id="BARU01046312">
    <property type="protein sequence ID" value="GAI01045.1"/>
    <property type="molecule type" value="Genomic_DNA"/>
</dbReference>
<evidence type="ECO:0000313" key="1">
    <source>
        <dbReference type="EMBL" id="GAI01045.1"/>
    </source>
</evidence>
<accession>X1LF78</accession>